<sequence length="36" mass="4315">MMYSYDEGNNPDLEPRTLKACVSRFYTICGRRQNER</sequence>
<gene>
    <name evidence="1" type="ORF">Phi17218_188</name>
</gene>
<name>A0A0S2MXE4_9CAUD</name>
<dbReference type="EMBL" id="KT962247">
    <property type="protein sequence ID" value="ALO80591.1"/>
    <property type="molecule type" value="Genomic_DNA"/>
</dbReference>
<organism evidence="1 2">
    <name type="scientific">Cellulophaga phage phi17:2_18</name>
    <dbReference type="NCBI Taxonomy" id="1747283"/>
    <lineage>
        <taxon>Viruses</taxon>
        <taxon>Duplodnaviria</taxon>
        <taxon>Heunggongvirae</taxon>
        <taxon>Uroviricota</taxon>
        <taxon>Caudoviricetes</taxon>
        <taxon>Lightbulbvirus</taxon>
        <taxon>Lightbulbvirus Cba172</taxon>
    </lineage>
</organism>
<protein>
    <submittedName>
        <fullName evidence="1">Uncharacterized protein</fullName>
    </submittedName>
</protein>
<accession>A0A0S2MXE4</accession>
<reference evidence="1 2" key="1">
    <citation type="submission" date="2015-10" db="EMBL/GenBank/DDBJ databases">
        <title>Large-scale maps of variable infection efficiencies in aquatic Bacteriodetes phage-host model systems.</title>
        <authorList>
            <person name="Holmfeldt K."/>
            <person name="Solonenko N."/>
            <person name="Howard-Varona C."/>
            <person name="Moreno M."/>
            <person name="Malmstrom R.R."/>
            <person name="Blow M.J."/>
            <person name="Sullivan M.B."/>
        </authorList>
    </citation>
    <scope>NUCLEOTIDE SEQUENCE [LARGE SCALE GENOMIC DNA]</scope>
</reference>
<evidence type="ECO:0000313" key="1">
    <source>
        <dbReference type="EMBL" id="ALO80591.1"/>
    </source>
</evidence>
<dbReference type="Proteomes" id="UP000226403">
    <property type="component" value="Segment"/>
</dbReference>
<proteinExistence type="predicted"/>
<evidence type="ECO:0000313" key="2">
    <source>
        <dbReference type="Proteomes" id="UP000226403"/>
    </source>
</evidence>